<comment type="similarity">
    <text evidence="1">Belongs to the peptidase S8 family.</text>
</comment>
<keyword evidence="2" id="KW-0732">Signal</keyword>
<evidence type="ECO:0008006" key="5">
    <source>
        <dbReference type="Google" id="ProtNLM"/>
    </source>
</evidence>
<proteinExistence type="inferred from homology"/>
<dbReference type="EMBL" id="JBBPBM010000080">
    <property type="protein sequence ID" value="KAK8510860.1"/>
    <property type="molecule type" value="Genomic_DNA"/>
</dbReference>
<evidence type="ECO:0000313" key="4">
    <source>
        <dbReference type="Proteomes" id="UP001472677"/>
    </source>
</evidence>
<organism evidence="3 4">
    <name type="scientific">Hibiscus sabdariffa</name>
    <name type="common">roselle</name>
    <dbReference type="NCBI Taxonomy" id="183260"/>
    <lineage>
        <taxon>Eukaryota</taxon>
        <taxon>Viridiplantae</taxon>
        <taxon>Streptophyta</taxon>
        <taxon>Embryophyta</taxon>
        <taxon>Tracheophyta</taxon>
        <taxon>Spermatophyta</taxon>
        <taxon>Magnoliopsida</taxon>
        <taxon>eudicotyledons</taxon>
        <taxon>Gunneridae</taxon>
        <taxon>Pentapetalae</taxon>
        <taxon>rosids</taxon>
        <taxon>malvids</taxon>
        <taxon>Malvales</taxon>
        <taxon>Malvaceae</taxon>
        <taxon>Malvoideae</taxon>
        <taxon>Hibiscus</taxon>
    </lineage>
</organism>
<reference evidence="3 4" key="1">
    <citation type="journal article" date="2024" name="G3 (Bethesda)">
        <title>Genome assembly of Hibiscus sabdariffa L. provides insights into metabolisms of medicinal natural products.</title>
        <authorList>
            <person name="Kim T."/>
        </authorList>
    </citation>
    <scope>NUCLEOTIDE SEQUENCE [LARGE SCALE GENOMIC DNA]</scope>
    <source>
        <strain evidence="3">TK-2024</strain>
        <tissue evidence="3">Old leaves</tissue>
    </source>
</reference>
<gene>
    <name evidence="3" type="ORF">V6N12_036774</name>
</gene>
<dbReference type="SUPFAM" id="SSF52743">
    <property type="entry name" value="Subtilisin-like"/>
    <property type="match status" value="1"/>
</dbReference>
<dbReference type="Gene3D" id="3.40.50.200">
    <property type="entry name" value="Peptidase S8/S53 domain"/>
    <property type="match status" value="1"/>
</dbReference>
<evidence type="ECO:0000256" key="2">
    <source>
        <dbReference type="ARBA" id="ARBA00022729"/>
    </source>
</evidence>
<sequence length="115" mass="12593">MVNIETDEDSITELGDLDDHDWLKIAIETDCFGSDILAGMDRAIQDGVDVLSLSLGGGFGSYYRDTIALGAFTTMKKSIFVSCSPDNRGLTKASLTNVSPWIMTVKWVLEGRRRG</sequence>
<evidence type="ECO:0000256" key="1">
    <source>
        <dbReference type="ARBA" id="ARBA00011073"/>
    </source>
</evidence>
<accession>A0ABR2BUW9</accession>
<dbReference type="PANTHER" id="PTHR10795">
    <property type="entry name" value="PROPROTEIN CONVERTASE SUBTILISIN/KEXIN"/>
    <property type="match status" value="1"/>
</dbReference>
<keyword evidence="4" id="KW-1185">Reference proteome</keyword>
<dbReference type="InterPro" id="IPR036852">
    <property type="entry name" value="Peptidase_S8/S53_dom_sf"/>
</dbReference>
<name>A0ABR2BUW9_9ROSI</name>
<dbReference type="Proteomes" id="UP001472677">
    <property type="component" value="Unassembled WGS sequence"/>
</dbReference>
<comment type="caution">
    <text evidence="3">The sequence shown here is derived from an EMBL/GenBank/DDBJ whole genome shotgun (WGS) entry which is preliminary data.</text>
</comment>
<evidence type="ECO:0000313" key="3">
    <source>
        <dbReference type="EMBL" id="KAK8510860.1"/>
    </source>
</evidence>
<protein>
    <recommendedName>
        <fullName evidence="5">Peptidase S8/S53 domain-containing protein</fullName>
    </recommendedName>
</protein>
<dbReference type="InterPro" id="IPR045051">
    <property type="entry name" value="SBT"/>
</dbReference>